<dbReference type="InterPro" id="IPR026910">
    <property type="entry name" value="Shisa"/>
</dbReference>
<keyword evidence="3 14" id="KW-0732">Signal</keyword>
<feature type="signal peptide" evidence="14">
    <location>
        <begin position="1"/>
        <end position="22"/>
    </location>
</feature>
<keyword evidence="7" id="KW-0325">Glycoprotein</keyword>
<dbReference type="PANTHER" id="PTHR31774">
    <property type="entry name" value="PROTEIN SHISA-9-RELATED"/>
    <property type="match status" value="1"/>
</dbReference>
<evidence type="ECO:0000256" key="2">
    <source>
        <dbReference type="ARBA" id="ARBA00022692"/>
    </source>
</evidence>
<evidence type="ECO:0000256" key="3">
    <source>
        <dbReference type="ARBA" id="ARBA00022729"/>
    </source>
</evidence>
<dbReference type="AlphaFoldDB" id="A0A6A4RT56"/>
<protein>
    <recommendedName>
        <fullName evidence="15">Shisa N-terminal domain-containing protein</fullName>
    </recommendedName>
</protein>
<dbReference type="GO" id="GO:0048172">
    <property type="term" value="P:regulation of short-term neuronal synaptic plasticity"/>
    <property type="evidence" value="ECO:0007669"/>
    <property type="project" value="TreeGrafter"/>
</dbReference>
<dbReference type="Pfam" id="PF13908">
    <property type="entry name" value="Shisa_N"/>
    <property type="match status" value="1"/>
</dbReference>
<dbReference type="GO" id="GO:0045211">
    <property type="term" value="C:postsynaptic membrane"/>
    <property type="evidence" value="ECO:0007669"/>
    <property type="project" value="TreeGrafter"/>
</dbReference>
<sequence length="402" mass="44981">MRGKYFLLGFLMLKLMALVCKADGEPGLLGGFVMIATSNGSREEESASEETPHTEDRCRGYYDVMGQWDPPFICKTGNYLYCCGTCGFRFCCSYKHSRLDQSTCKNYDTPVWMKTGQTPYNKMNKLHDSTKDKTNLIVYIICGVVAIMALVGIFTKLGLEKAHRPQRENMSSVCVYECGCASGGVLRVQSVSVQLYVCATVQACRGELCTSLVNVDECDLVFPAVIGAFSVSHLIAECRSGERAAPARDSARGGTGRTNEQREAAKEKMTELEVVICEASLRLQLRLKHSFCPRVQTGKEKQNEYSIGRLPTPRCEILLRLRCYGEENDQKTVRFSSPPLSCNSVEMLPQPFVSIRTFLGCVILPSDFCIFHGRRSIRHHYITEVWRKAFPSIDFCIECAGV</sequence>
<evidence type="ECO:0000256" key="4">
    <source>
        <dbReference type="ARBA" id="ARBA00022989"/>
    </source>
</evidence>
<evidence type="ECO:0000256" key="5">
    <source>
        <dbReference type="ARBA" id="ARBA00023018"/>
    </source>
</evidence>
<name>A0A6A4RT56_SCOMX</name>
<gene>
    <name evidence="16" type="ORF">F2P81_022074</name>
</gene>
<dbReference type="EMBL" id="VEVO01000020">
    <property type="protein sequence ID" value="KAF0025193.1"/>
    <property type="molecule type" value="Genomic_DNA"/>
</dbReference>
<comment type="subcellular location">
    <subcellularLocation>
        <location evidence="10">Cell projection</location>
        <location evidence="10">Dendritic spine membrane</location>
        <topology evidence="10">Single-pass type I membrane protein</topology>
    </subcellularLocation>
</comment>
<evidence type="ECO:0000256" key="11">
    <source>
        <dbReference type="ARBA" id="ARBA00037492"/>
    </source>
</evidence>
<keyword evidence="4 13" id="KW-1133">Transmembrane helix</keyword>
<evidence type="ECO:0000256" key="13">
    <source>
        <dbReference type="SAM" id="Phobius"/>
    </source>
</evidence>
<comment type="similarity">
    <text evidence="12">Belongs to the shisa family. SHISA9 subfamily.</text>
</comment>
<feature type="chain" id="PRO_5025489579" description="Shisa N-terminal domain-containing protein" evidence="14">
    <location>
        <begin position="23"/>
        <end position="402"/>
    </location>
</feature>
<feature type="transmembrane region" description="Helical" evidence="13">
    <location>
        <begin position="136"/>
        <end position="159"/>
    </location>
</feature>
<comment type="function">
    <text evidence="11">Regulator of short-term neuronal synaptic plasticity in the dentate gyrus. Associates with AMPA receptors (ionotropic glutamate receptors) in synaptic spines and promotes AMPA receptor desensitization at excitatory synapses.</text>
</comment>
<keyword evidence="9" id="KW-0966">Cell projection</keyword>
<evidence type="ECO:0000313" key="16">
    <source>
        <dbReference type="EMBL" id="KAF0025193.1"/>
    </source>
</evidence>
<evidence type="ECO:0000313" key="17">
    <source>
        <dbReference type="Proteomes" id="UP000438429"/>
    </source>
</evidence>
<reference evidence="16 17" key="1">
    <citation type="submission" date="2019-06" db="EMBL/GenBank/DDBJ databases">
        <title>Draft genomes of female and male turbot (Scophthalmus maximus).</title>
        <authorList>
            <person name="Xu H."/>
            <person name="Xu X.-W."/>
            <person name="Shao C."/>
            <person name="Chen S."/>
        </authorList>
    </citation>
    <scope>NUCLEOTIDE SEQUENCE [LARGE SCALE GENOMIC DNA]</scope>
    <source>
        <strain evidence="16">Ysfricsl-2016a</strain>
        <tissue evidence="16">Blood</tissue>
    </source>
</reference>
<dbReference type="GO" id="GO:0032281">
    <property type="term" value="C:AMPA glutamate receptor complex"/>
    <property type="evidence" value="ECO:0007669"/>
    <property type="project" value="TreeGrafter"/>
</dbReference>
<evidence type="ECO:0000256" key="1">
    <source>
        <dbReference type="ARBA" id="ARBA00022475"/>
    </source>
</evidence>
<feature type="domain" description="Shisa N-terminal" evidence="15">
    <location>
        <begin position="56"/>
        <end position="106"/>
    </location>
</feature>
<accession>A0A6A4RT56</accession>
<keyword evidence="5" id="KW-0770">Synapse</keyword>
<evidence type="ECO:0000256" key="6">
    <source>
        <dbReference type="ARBA" id="ARBA00023136"/>
    </source>
</evidence>
<keyword evidence="2 13" id="KW-0812">Transmembrane</keyword>
<organism evidence="16 17">
    <name type="scientific">Scophthalmus maximus</name>
    <name type="common">Turbot</name>
    <name type="synonym">Psetta maxima</name>
    <dbReference type="NCBI Taxonomy" id="52904"/>
    <lineage>
        <taxon>Eukaryota</taxon>
        <taxon>Metazoa</taxon>
        <taxon>Chordata</taxon>
        <taxon>Craniata</taxon>
        <taxon>Vertebrata</taxon>
        <taxon>Euteleostomi</taxon>
        <taxon>Actinopterygii</taxon>
        <taxon>Neopterygii</taxon>
        <taxon>Teleostei</taxon>
        <taxon>Neoteleostei</taxon>
        <taxon>Acanthomorphata</taxon>
        <taxon>Carangaria</taxon>
        <taxon>Pleuronectiformes</taxon>
        <taxon>Pleuronectoidei</taxon>
        <taxon>Scophthalmidae</taxon>
        <taxon>Scophthalmus</taxon>
    </lineage>
</organism>
<proteinExistence type="inferred from homology"/>
<dbReference type="Proteomes" id="UP000438429">
    <property type="component" value="Unassembled WGS sequence"/>
</dbReference>
<evidence type="ECO:0000256" key="9">
    <source>
        <dbReference type="ARBA" id="ARBA00023273"/>
    </source>
</evidence>
<evidence type="ECO:0000256" key="8">
    <source>
        <dbReference type="ARBA" id="ARBA00023257"/>
    </source>
</evidence>
<dbReference type="PANTHER" id="PTHR31774:SF1">
    <property type="entry name" value="PROTEIN SHISA-9"/>
    <property type="match status" value="1"/>
</dbReference>
<keyword evidence="1" id="KW-1003">Cell membrane</keyword>
<evidence type="ECO:0000259" key="15">
    <source>
        <dbReference type="Pfam" id="PF13908"/>
    </source>
</evidence>
<dbReference type="GO" id="GO:0014069">
    <property type="term" value="C:postsynaptic density"/>
    <property type="evidence" value="ECO:0007669"/>
    <property type="project" value="TreeGrafter"/>
</dbReference>
<evidence type="ECO:0000256" key="14">
    <source>
        <dbReference type="SAM" id="SignalP"/>
    </source>
</evidence>
<evidence type="ECO:0000256" key="7">
    <source>
        <dbReference type="ARBA" id="ARBA00023180"/>
    </source>
</evidence>
<dbReference type="GO" id="GO:0032591">
    <property type="term" value="C:dendritic spine membrane"/>
    <property type="evidence" value="ECO:0007669"/>
    <property type="project" value="UniProtKB-SubCell"/>
</dbReference>
<evidence type="ECO:0000256" key="12">
    <source>
        <dbReference type="ARBA" id="ARBA00038448"/>
    </source>
</evidence>
<evidence type="ECO:0000256" key="10">
    <source>
        <dbReference type="ARBA" id="ARBA00029429"/>
    </source>
</evidence>
<keyword evidence="6 13" id="KW-0472">Membrane</keyword>
<dbReference type="InterPro" id="IPR053891">
    <property type="entry name" value="Shisa_N"/>
</dbReference>
<keyword evidence="8" id="KW-0628">Postsynaptic cell membrane</keyword>
<comment type="caution">
    <text evidence="16">The sequence shown here is derived from an EMBL/GenBank/DDBJ whole genome shotgun (WGS) entry which is preliminary data.</text>
</comment>